<proteinExistence type="predicted"/>
<dbReference type="EMBL" id="CP063374">
    <property type="protein sequence ID" value="QOV47390.1"/>
    <property type="molecule type" value="Genomic_DNA"/>
</dbReference>
<evidence type="ECO:0000259" key="1">
    <source>
        <dbReference type="PROSITE" id="PS50846"/>
    </source>
</evidence>
<protein>
    <submittedName>
        <fullName evidence="2">Heavy-metal-associated domain-containing protein</fullName>
    </submittedName>
</protein>
<dbReference type="GO" id="GO:0005507">
    <property type="term" value="F:copper ion binding"/>
    <property type="evidence" value="ECO:0007669"/>
    <property type="project" value="InterPro"/>
</dbReference>
<dbReference type="InterPro" id="IPR036163">
    <property type="entry name" value="HMA_dom_sf"/>
</dbReference>
<keyword evidence="3" id="KW-1185">Reference proteome</keyword>
<accession>A0A7M2TF89</accession>
<dbReference type="GO" id="GO:0006825">
    <property type="term" value="P:copper ion transport"/>
    <property type="evidence" value="ECO:0007669"/>
    <property type="project" value="InterPro"/>
</dbReference>
<dbReference type="Pfam" id="PF00403">
    <property type="entry name" value="HMA"/>
    <property type="match status" value="1"/>
</dbReference>
<dbReference type="KEGG" id="schf:IPT68_00380"/>
<dbReference type="SUPFAM" id="SSF55008">
    <property type="entry name" value="HMA, heavy metal-associated domain"/>
    <property type="match status" value="1"/>
</dbReference>
<dbReference type="CDD" id="cd00371">
    <property type="entry name" value="HMA"/>
    <property type="match status" value="1"/>
</dbReference>
<dbReference type="Proteomes" id="UP000594008">
    <property type="component" value="Chromosome"/>
</dbReference>
<reference evidence="2 3" key="1">
    <citation type="submission" date="2020-10" db="EMBL/GenBank/DDBJ databases">
        <title>Streptomyces chromofuscus complate genome analysis.</title>
        <authorList>
            <person name="Anwar N."/>
        </authorList>
    </citation>
    <scope>NUCLEOTIDE SEQUENCE [LARGE SCALE GENOMIC DNA]</scope>
    <source>
        <strain evidence="2 3">DSM 40273</strain>
    </source>
</reference>
<evidence type="ECO:0000313" key="2">
    <source>
        <dbReference type="EMBL" id="QOV47390.1"/>
    </source>
</evidence>
<organism evidence="2 3">
    <name type="scientific">Streptomyces chromofuscus</name>
    <dbReference type="NCBI Taxonomy" id="42881"/>
    <lineage>
        <taxon>Bacteria</taxon>
        <taxon>Bacillati</taxon>
        <taxon>Actinomycetota</taxon>
        <taxon>Actinomycetes</taxon>
        <taxon>Kitasatosporales</taxon>
        <taxon>Streptomycetaceae</taxon>
        <taxon>Streptomyces</taxon>
    </lineage>
</organism>
<gene>
    <name evidence="2" type="ORF">IPT68_00380</name>
</gene>
<dbReference type="InterPro" id="IPR006121">
    <property type="entry name" value="HMA_dom"/>
</dbReference>
<dbReference type="RefSeq" id="WP_189702159.1">
    <property type="nucleotide sequence ID" value="NZ_BMTA01000039.1"/>
</dbReference>
<evidence type="ECO:0000313" key="3">
    <source>
        <dbReference type="Proteomes" id="UP000594008"/>
    </source>
</evidence>
<feature type="domain" description="HMA" evidence="1">
    <location>
        <begin position="21"/>
        <end position="86"/>
    </location>
</feature>
<dbReference type="PROSITE" id="PS50846">
    <property type="entry name" value="HMA_2"/>
    <property type="match status" value="1"/>
</dbReference>
<dbReference type="Gene3D" id="3.30.70.100">
    <property type="match status" value="1"/>
</dbReference>
<sequence length="140" mass="13913">MSCCTPDGSCSTAAAEATEGSTTGYNVSGTTCGHCKATLAKGMGALDGVVAVNVDLEAGQVAVTTSGQPDDTLLAQVVDDAGYELTGRASLRPRLPAGPVNGSGTFFFLRPHPTGRGAVMATTVPDAAEVELAMGGMTCA</sequence>
<dbReference type="AlphaFoldDB" id="A0A7M2TF89"/>
<dbReference type="InterPro" id="IPR000428">
    <property type="entry name" value="Cu-bd"/>
</dbReference>
<name>A0A7M2TF89_STRCW</name>
<dbReference type="PRINTS" id="PR00944">
    <property type="entry name" value="CUEXPORT"/>
</dbReference>